<keyword evidence="5" id="KW-1185">Reference proteome</keyword>
<evidence type="ECO:0000256" key="2">
    <source>
        <dbReference type="ARBA" id="ARBA00023669"/>
    </source>
</evidence>
<comment type="subcellular location">
    <subcellularLocation>
        <location evidence="1">Carboxysome</location>
    </subcellularLocation>
</comment>
<dbReference type="Pfam" id="PF03319">
    <property type="entry name" value="EutN_CcmL"/>
    <property type="match status" value="1"/>
</dbReference>
<keyword evidence="3" id="KW-1283">Bacterial microcompartment</keyword>
<protein>
    <submittedName>
        <fullName evidence="4">Ethanolamine utilization protein EutN</fullName>
    </submittedName>
</protein>
<sequence length="87" mass="9220">MHIAKVVGNVVATKKEESLTGFKLLIVEIRQVKTKQCFKQLVAVDLVGAGRGEYVLVSCGSSARAAVSNSKSPIDAAIVGIIDSFEE</sequence>
<dbReference type="InterPro" id="IPR004992">
    <property type="entry name" value="EutN_CcmL"/>
</dbReference>
<dbReference type="PANTHER" id="PTHR36539">
    <property type="entry name" value="ETHANOLAMINE UTILIZATION PROTEIN EUTN"/>
    <property type="match status" value="1"/>
</dbReference>
<dbReference type="Proteomes" id="UP000198935">
    <property type="component" value="Unassembled WGS sequence"/>
</dbReference>
<evidence type="ECO:0000313" key="4">
    <source>
        <dbReference type="EMBL" id="SDY19949.1"/>
    </source>
</evidence>
<dbReference type="InterPro" id="IPR036677">
    <property type="entry name" value="EutN_CcmL_sf"/>
</dbReference>
<reference evidence="5" key="1">
    <citation type="submission" date="2016-10" db="EMBL/GenBank/DDBJ databases">
        <authorList>
            <person name="Varghese N."/>
            <person name="Submissions S."/>
        </authorList>
    </citation>
    <scope>NUCLEOTIDE SEQUENCE [LARGE SCALE GENOMIC DNA]</scope>
    <source>
        <strain evidence="5">SP</strain>
    </source>
</reference>
<organism evidence="4 5">
    <name type="scientific">Evansella caseinilytica</name>
    <dbReference type="NCBI Taxonomy" id="1503961"/>
    <lineage>
        <taxon>Bacteria</taxon>
        <taxon>Bacillati</taxon>
        <taxon>Bacillota</taxon>
        <taxon>Bacilli</taxon>
        <taxon>Bacillales</taxon>
        <taxon>Bacillaceae</taxon>
        <taxon>Evansella</taxon>
    </lineage>
</organism>
<dbReference type="CDD" id="cd01614">
    <property type="entry name" value="EutN_CcmL"/>
    <property type="match status" value="1"/>
</dbReference>
<proteinExistence type="predicted"/>
<dbReference type="Gene3D" id="2.40.50.220">
    <property type="entry name" value="EutN/Ccml"/>
    <property type="match status" value="1"/>
</dbReference>
<dbReference type="EMBL" id="FNPI01000001">
    <property type="protein sequence ID" value="SDY19949.1"/>
    <property type="molecule type" value="Genomic_DNA"/>
</dbReference>
<dbReference type="PROSITE" id="PS51932">
    <property type="entry name" value="BMV"/>
    <property type="match status" value="1"/>
</dbReference>
<dbReference type="STRING" id="1503961.SAMN05421736_101640"/>
<evidence type="ECO:0000256" key="3">
    <source>
        <dbReference type="ARBA" id="ARBA00024446"/>
    </source>
</evidence>
<evidence type="ECO:0000256" key="1">
    <source>
        <dbReference type="ARBA" id="ARBA00023587"/>
    </source>
</evidence>
<accession>A0A1H3HYU6</accession>
<gene>
    <name evidence="4" type="ORF">SAMN05421736_101640</name>
</gene>
<keyword evidence="2" id="KW-1282">Carboxysome</keyword>
<evidence type="ECO:0000313" key="5">
    <source>
        <dbReference type="Proteomes" id="UP000198935"/>
    </source>
</evidence>
<dbReference type="SUPFAM" id="SSF159133">
    <property type="entry name" value="EutN/CcmL-like"/>
    <property type="match status" value="1"/>
</dbReference>
<dbReference type="GO" id="GO:0031470">
    <property type="term" value="C:carboxysome"/>
    <property type="evidence" value="ECO:0007669"/>
    <property type="project" value="UniProtKB-SubCell"/>
</dbReference>
<name>A0A1H3HYU6_9BACI</name>
<dbReference type="AlphaFoldDB" id="A0A1H3HYU6"/>
<dbReference type="OrthoDB" id="196195at2"/>